<evidence type="ECO:0000313" key="7">
    <source>
        <dbReference type="Proteomes" id="UP000198461"/>
    </source>
</evidence>
<keyword evidence="2 6" id="KW-0255">Endonuclease</keyword>
<evidence type="ECO:0000256" key="1">
    <source>
        <dbReference type="ARBA" id="ARBA00022722"/>
    </source>
</evidence>
<evidence type="ECO:0000313" key="6">
    <source>
        <dbReference type="EMBL" id="SIN69973.1"/>
    </source>
</evidence>
<dbReference type="InterPro" id="IPR035437">
    <property type="entry name" value="SNase_OB-fold_sf"/>
</dbReference>
<keyword evidence="1" id="KW-0540">Nuclease</keyword>
<sequence>MKRLLTRLLILALPAPLLAADDCLPADPAALKWRTVQYVVRGDLITADNINIVLEGVVAPHPARPNKWYQREDEPLARQAKLFLLKLFANHDMKVGVGYDKVKTDRFLREVGHLYYRDKQGRIHSVQQALINAGLALAATNPPNLKHQTCYYRAEKSARERGIGIWGVAKKYPDLYYPILPSSKITAQDTGYRIIKGPVKRSLSIRGFEAVNLDTTGIRIPEADFKRYWKPRDLQALKGQTIEVRGRPYYVKGHMYMIVRHPWSIDRLNPVYSEGQLVK</sequence>
<name>A0A1N6DH10_9GAMM</name>
<dbReference type="PROSITE" id="PS50830">
    <property type="entry name" value="TNASE_3"/>
    <property type="match status" value="1"/>
</dbReference>
<dbReference type="RefSeq" id="WP_074200477.1">
    <property type="nucleotide sequence ID" value="NZ_FSRE01000001.1"/>
</dbReference>
<dbReference type="SUPFAM" id="SSF50199">
    <property type="entry name" value="Staphylococcal nuclease"/>
    <property type="match status" value="1"/>
</dbReference>
<feature type="chain" id="PRO_5012410272" evidence="4">
    <location>
        <begin position="20"/>
        <end position="279"/>
    </location>
</feature>
<dbReference type="GO" id="GO:0016787">
    <property type="term" value="F:hydrolase activity"/>
    <property type="evidence" value="ECO:0007669"/>
    <property type="project" value="UniProtKB-KW"/>
</dbReference>
<dbReference type="Proteomes" id="UP000198461">
    <property type="component" value="Unassembled WGS sequence"/>
</dbReference>
<dbReference type="PANTHER" id="PTHR12302">
    <property type="entry name" value="EBNA2 BINDING PROTEIN P100"/>
    <property type="match status" value="1"/>
</dbReference>
<proteinExistence type="predicted"/>
<dbReference type="EMBL" id="FSRE01000001">
    <property type="protein sequence ID" value="SIN69973.1"/>
    <property type="molecule type" value="Genomic_DNA"/>
</dbReference>
<gene>
    <name evidence="6" type="ORF">SAMN05443662_0133</name>
</gene>
<dbReference type="AlphaFoldDB" id="A0A1N6DH10"/>
<organism evidence="6 7">
    <name type="scientific">Sulfurivirga caldicuralii</name>
    <dbReference type="NCBI Taxonomy" id="364032"/>
    <lineage>
        <taxon>Bacteria</taxon>
        <taxon>Pseudomonadati</taxon>
        <taxon>Pseudomonadota</taxon>
        <taxon>Gammaproteobacteria</taxon>
        <taxon>Thiotrichales</taxon>
        <taxon>Piscirickettsiaceae</taxon>
        <taxon>Sulfurivirga</taxon>
    </lineage>
</organism>
<reference evidence="7" key="1">
    <citation type="submission" date="2016-11" db="EMBL/GenBank/DDBJ databases">
        <authorList>
            <person name="Varghese N."/>
            <person name="Submissions S."/>
        </authorList>
    </citation>
    <scope>NUCLEOTIDE SEQUENCE [LARGE SCALE GENOMIC DNA]</scope>
    <source>
        <strain evidence="7">DSM 17737</strain>
    </source>
</reference>
<keyword evidence="4" id="KW-0732">Signal</keyword>
<dbReference type="Pfam" id="PF00565">
    <property type="entry name" value="SNase"/>
    <property type="match status" value="1"/>
</dbReference>
<evidence type="ECO:0000259" key="5">
    <source>
        <dbReference type="PROSITE" id="PS50830"/>
    </source>
</evidence>
<dbReference type="Gene3D" id="2.40.50.90">
    <property type="match status" value="1"/>
</dbReference>
<dbReference type="PANTHER" id="PTHR12302:SF3">
    <property type="entry name" value="SERINE_THREONINE-PROTEIN KINASE 31"/>
    <property type="match status" value="1"/>
</dbReference>
<evidence type="ECO:0000256" key="3">
    <source>
        <dbReference type="ARBA" id="ARBA00022801"/>
    </source>
</evidence>
<dbReference type="SMART" id="SM00318">
    <property type="entry name" value="SNc"/>
    <property type="match status" value="1"/>
</dbReference>
<feature type="signal peptide" evidence="4">
    <location>
        <begin position="1"/>
        <end position="19"/>
    </location>
</feature>
<evidence type="ECO:0000256" key="4">
    <source>
        <dbReference type="SAM" id="SignalP"/>
    </source>
</evidence>
<accession>A0A1N6DH10</accession>
<protein>
    <submittedName>
        <fullName evidence="6">Endonuclease YncB, thermonuclease family</fullName>
    </submittedName>
</protein>
<dbReference type="InterPro" id="IPR016071">
    <property type="entry name" value="Staphylococal_nuclease_OB-fold"/>
</dbReference>
<dbReference type="STRING" id="364032.SAMN05443662_0133"/>
<keyword evidence="7" id="KW-1185">Reference proteome</keyword>
<keyword evidence="3" id="KW-0378">Hydrolase</keyword>
<evidence type="ECO:0000256" key="2">
    <source>
        <dbReference type="ARBA" id="ARBA00022759"/>
    </source>
</evidence>
<dbReference type="GO" id="GO:0004519">
    <property type="term" value="F:endonuclease activity"/>
    <property type="evidence" value="ECO:0007669"/>
    <property type="project" value="UniProtKB-KW"/>
</dbReference>
<dbReference type="OrthoDB" id="6867997at2"/>
<feature type="domain" description="TNase-like" evidence="5">
    <location>
        <begin position="36"/>
        <end position="168"/>
    </location>
</feature>